<feature type="region of interest" description="Disordered" evidence="1">
    <location>
        <begin position="1"/>
        <end position="65"/>
    </location>
</feature>
<comment type="caution">
    <text evidence="2">The sequence shown here is derived from an EMBL/GenBank/DDBJ whole genome shotgun (WGS) entry which is preliminary data.</text>
</comment>
<evidence type="ECO:0000313" key="3">
    <source>
        <dbReference type="Proteomes" id="UP000796880"/>
    </source>
</evidence>
<dbReference type="Proteomes" id="UP000796880">
    <property type="component" value="Unassembled WGS sequence"/>
</dbReference>
<proteinExistence type="predicted"/>
<dbReference type="OrthoDB" id="779250at2759"/>
<evidence type="ECO:0000256" key="1">
    <source>
        <dbReference type="SAM" id="MobiDB-lite"/>
    </source>
</evidence>
<evidence type="ECO:0000313" key="2">
    <source>
        <dbReference type="EMBL" id="KAF3436507.1"/>
    </source>
</evidence>
<gene>
    <name evidence="2" type="ORF">FNV43_RR23599</name>
</gene>
<organism evidence="2 3">
    <name type="scientific">Rhamnella rubrinervis</name>
    <dbReference type="NCBI Taxonomy" id="2594499"/>
    <lineage>
        <taxon>Eukaryota</taxon>
        <taxon>Viridiplantae</taxon>
        <taxon>Streptophyta</taxon>
        <taxon>Embryophyta</taxon>
        <taxon>Tracheophyta</taxon>
        <taxon>Spermatophyta</taxon>
        <taxon>Magnoliopsida</taxon>
        <taxon>eudicotyledons</taxon>
        <taxon>Gunneridae</taxon>
        <taxon>Pentapetalae</taxon>
        <taxon>rosids</taxon>
        <taxon>fabids</taxon>
        <taxon>Rosales</taxon>
        <taxon>Rhamnaceae</taxon>
        <taxon>rhamnoid group</taxon>
        <taxon>Rhamneae</taxon>
        <taxon>Rhamnella</taxon>
    </lineage>
</organism>
<keyword evidence="3" id="KW-1185">Reference proteome</keyword>
<dbReference type="EMBL" id="VOIH02000010">
    <property type="protein sequence ID" value="KAF3436507.1"/>
    <property type="molecule type" value="Genomic_DNA"/>
</dbReference>
<dbReference type="AlphaFoldDB" id="A0A8K0E440"/>
<sequence>MEQPSEPSLGQKRSHATGFEDVSCVGTDGTPWQKDDKGEVNRRERRRDGGGGDDKDVSNIRQQRKQRNVYYSLTKDVIGWKPEQLETADDTLVRARKIFTDATMRGDPDHPHSRILKRSSW</sequence>
<dbReference type="PANTHER" id="PTHR35985:SF1">
    <property type="entry name" value="OS07G0675200 PROTEIN"/>
    <property type="match status" value="1"/>
</dbReference>
<reference evidence="2" key="1">
    <citation type="submission" date="2020-03" db="EMBL/GenBank/DDBJ databases">
        <title>A high-quality chromosome-level genome assembly of a woody plant with both climbing and erect habits, Rhamnella rubrinervis.</title>
        <authorList>
            <person name="Lu Z."/>
            <person name="Yang Y."/>
            <person name="Zhu X."/>
            <person name="Sun Y."/>
        </authorList>
    </citation>
    <scope>NUCLEOTIDE SEQUENCE</scope>
    <source>
        <strain evidence="2">BYM</strain>
        <tissue evidence="2">Leaf</tissue>
    </source>
</reference>
<accession>A0A8K0E440</accession>
<feature type="compositionally biased region" description="Basic and acidic residues" evidence="1">
    <location>
        <begin position="33"/>
        <end position="58"/>
    </location>
</feature>
<dbReference type="PANTHER" id="PTHR35985">
    <property type="entry name" value="OS07G0675200 PROTEIN"/>
    <property type="match status" value="1"/>
</dbReference>
<name>A0A8K0E440_9ROSA</name>
<protein>
    <submittedName>
        <fullName evidence="2">Uncharacterized protein</fullName>
    </submittedName>
</protein>